<dbReference type="PANTHER" id="PTHR12689:SF4">
    <property type="entry name" value="PROTEIN AAR2 HOMOLOG"/>
    <property type="match status" value="1"/>
</dbReference>
<dbReference type="InterPro" id="IPR033647">
    <property type="entry name" value="Aar2_N"/>
</dbReference>
<dbReference type="OMA" id="VWQSGGL"/>
<dbReference type="GO" id="GO:0000244">
    <property type="term" value="P:spliceosomal tri-snRNP complex assembly"/>
    <property type="evidence" value="ECO:0007669"/>
    <property type="project" value="TreeGrafter"/>
</dbReference>
<evidence type="ECO:0000259" key="3">
    <source>
        <dbReference type="Pfam" id="PF05282"/>
    </source>
</evidence>
<reference evidence="5 6" key="1">
    <citation type="journal article" date="2010" name="Nature">
        <title>The Ectocarpus genome and the independent evolution of multicellularity in brown algae.</title>
        <authorList>
            <person name="Cock J.M."/>
            <person name="Sterck L."/>
            <person name="Rouze P."/>
            <person name="Scornet D."/>
            <person name="Allen A.E."/>
            <person name="Amoutzias G."/>
            <person name="Anthouard V."/>
            <person name="Artiguenave F."/>
            <person name="Aury J.M."/>
            <person name="Badger J.H."/>
            <person name="Beszteri B."/>
            <person name="Billiau K."/>
            <person name="Bonnet E."/>
            <person name="Bothwell J.H."/>
            <person name="Bowler C."/>
            <person name="Boyen C."/>
            <person name="Brownlee C."/>
            <person name="Carrano C.J."/>
            <person name="Charrier B."/>
            <person name="Cho G.Y."/>
            <person name="Coelho S.M."/>
            <person name="Collen J."/>
            <person name="Corre E."/>
            <person name="Da Silva C."/>
            <person name="Delage L."/>
            <person name="Delaroque N."/>
            <person name="Dittami S.M."/>
            <person name="Doulbeau S."/>
            <person name="Elias M."/>
            <person name="Farnham G."/>
            <person name="Gachon C.M."/>
            <person name="Gschloessl B."/>
            <person name="Heesch S."/>
            <person name="Jabbari K."/>
            <person name="Jubin C."/>
            <person name="Kawai H."/>
            <person name="Kimura K."/>
            <person name="Kloareg B."/>
            <person name="Kupper F.C."/>
            <person name="Lang D."/>
            <person name="Le Bail A."/>
            <person name="Leblanc C."/>
            <person name="Lerouge P."/>
            <person name="Lohr M."/>
            <person name="Lopez P.J."/>
            <person name="Martens C."/>
            <person name="Maumus F."/>
            <person name="Michel G."/>
            <person name="Miranda-Saavedra D."/>
            <person name="Morales J."/>
            <person name="Moreau H."/>
            <person name="Motomura T."/>
            <person name="Nagasato C."/>
            <person name="Napoli C.A."/>
            <person name="Nelson D.R."/>
            <person name="Nyvall-Collen P."/>
            <person name="Peters A.F."/>
            <person name="Pommier C."/>
            <person name="Potin P."/>
            <person name="Poulain J."/>
            <person name="Quesneville H."/>
            <person name="Read B."/>
            <person name="Rensing S.A."/>
            <person name="Ritter A."/>
            <person name="Rousvoal S."/>
            <person name="Samanta M."/>
            <person name="Samson G."/>
            <person name="Schroeder D.C."/>
            <person name="Segurens B."/>
            <person name="Strittmatter M."/>
            <person name="Tonon T."/>
            <person name="Tregear J.W."/>
            <person name="Valentin K."/>
            <person name="von Dassow P."/>
            <person name="Yamagishi T."/>
            <person name="Van de Peer Y."/>
            <person name="Wincker P."/>
        </authorList>
    </citation>
    <scope>NUCLEOTIDE SEQUENCE [LARGE SCALE GENOMIC DNA]</scope>
    <source>
        <strain evidence="6">Ec32 / CCAP1310/4</strain>
    </source>
</reference>
<gene>
    <name evidence="5" type="ORF">Esi_0111_0026</name>
</gene>
<dbReference type="PANTHER" id="PTHR12689">
    <property type="entry name" value="A1 CISTRON SPLICING FACTOR AAR2-RELATED"/>
    <property type="match status" value="1"/>
</dbReference>
<dbReference type="EMBL" id="FN649759">
    <property type="protein sequence ID" value="CBN75489.1"/>
    <property type="molecule type" value="Genomic_DNA"/>
</dbReference>
<dbReference type="InParanoid" id="D8LCU7"/>
<keyword evidence="6" id="KW-1185">Reference proteome</keyword>
<dbReference type="Gene3D" id="2.60.34.20">
    <property type="match status" value="1"/>
</dbReference>
<dbReference type="EMBL" id="FN647801">
    <property type="protein sequence ID" value="CBN75489.1"/>
    <property type="molecule type" value="Genomic_DNA"/>
</dbReference>
<comment type="similarity">
    <text evidence="1">Belongs to the AAR2 family.</text>
</comment>
<protein>
    <recommendedName>
        <fullName evidence="7">Protein AAR2 homolog</fullName>
    </recommendedName>
</protein>
<dbReference type="STRING" id="2880.D8LCU7"/>
<proteinExistence type="inferred from homology"/>
<dbReference type="AlphaFoldDB" id="D8LCU7"/>
<dbReference type="InterPro" id="IPR038516">
    <property type="entry name" value="AAR2_N_sf"/>
</dbReference>
<dbReference type="InterPro" id="IPR038514">
    <property type="entry name" value="AAR2_C_sf"/>
</dbReference>
<feature type="domain" description="AAR2 N-terminal" evidence="4">
    <location>
        <begin position="18"/>
        <end position="145"/>
    </location>
</feature>
<organism evidence="5 6">
    <name type="scientific">Ectocarpus siliculosus</name>
    <name type="common">Brown alga</name>
    <name type="synonym">Conferva siliculosa</name>
    <dbReference type="NCBI Taxonomy" id="2880"/>
    <lineage>
        <taxon>Eukaryota</taxon>
        <taxon>Sar</taxon>
        <taxon>Stramenopiles</taxon>
        <taxon>Ochrophyta</taxon>
        <taxon>PX clade</taxon>
        <taxon>Phaeophyceae</taxon>
        <taxon>Ectocarpales</taxon>
        <taxon>Ectocarpaceae</taxon>
        <taxon>Ectocarpus</taxon>
    </lineage>
</organism>
<feature type="domain" description="AAR2 C-terminal" evidence="3">
    <location>
        <begin position="223"/>
        <end position="381"/>
    </location>
</feature>
<sequence length="508" mass="53828">MEVDGMDEQQARQRLLEGGYFVALGVPPGVEFGIDLKSYKTGPQFKGVKMIPPGLHFTHFGTGEGEKQGIFFRSSAGSVAATQWDTSAEDLVDAQTCLPDGAVRALRESVLRLEMDKSLGPHPFEQQAAWLNLTNCVTDSVLERCGVPVGAKVLAGSSAAEPGEPGGEGVPPGGGVEESKGDGGSGGRQRGSRRGMGAAASAAGMAGRQIVPHFPHVGRVARYCEVPNRAQGPEKNANPEDVTKRNMDGSEALRMWIATDFGGSWVELLGELQLSFVLFVSLSSLGGFRHWQALSALLCRCGDALKTDPALFTAFIRMLHAHLKLVPEDFFDVELSKDNFLVPCLSALLQNVLPDESLAPPLLDAGKRLLKFLQQRFGLFLSGSHASDGDDNGIRGRSGGASAAASMLSHSLSGGEDGRSSFADPAAFSEGAMEAMNAGDSNQAGGVDGLSLMQLELSEEDQPAVVPYDEVLRHSNLALTSTSRQQQPQSPLEGSLHPIPFMGIALFL</sequence>
<dbReference type="Proteomes" id="UP000002630">
    <property type="component" value="Linkage Group LG34"/>
</dbReference>
<evidence type="ECO:0008006" key="7">
    <source>
        <dbReference type="Google" id="ProtNLM"/>
    </source>
</evidence>
<name>D8LCU7_ECTSI</name>
<dbReference type="InterPro" id="IPR033648">
    <property type="entry name" value="AAR2_C"/>
</dbReference>
<evidence type="ECO:0000259" key="4">
    <source>
        <dbReference type="Pfam" id="PF20981"/>
    </source>
</evidence>
<evidence type="ECO:0000256" key="1">
    <source>
        <dbReference type="ARBA" id="ARBA00006281"/>
    </source>
</evidence>
<dbReference type="Gene3D" id="1.25.40.550">
    <property type="entry name" value="Aar2, C-terminal domain-like"/>
    <property type="match status" value="1"/>
</dbReference>
<evidence type="ECO:0000313" key="5">
    <source>
        <dbReference type="EMBL" id="CBN75489.1"/>
    </source>
</evidence>
<evidence type="ECO:0000256" key="2">
    <source>
        <dbReference type="SAM" id="MobiDB-lite"/>
    </source>
</evidence>
<dbReference type="OrthoDB" id="201752at2759"/>
<dbReference type="eggNOG" id="KOG3937">
    <property type="taxonomic scope" value="Eukaryota"/>
</dbReference>
<dbReference type="CDD" id="cd13778">
    <property type="entry name" value="Aar2_C"/>
    <property type="match status" value="1"/>
</dbReference>
<feature type="region of interest" description="Disordered" evidence="2">
    <location>
        <begin position="157"/>
        <end position="201"/>
    </location>
</feature>
<dbReference type="InterPro" id="IPR007946">
    <property type="entry name" value="AAR2"/>
</dbReference>
<accession>D8LCU7</accession>
<dbReference type="CDD" id="cd13777">
    <property type="entry name" value="Aar2_N"/>
    <property type="match status" value="1"/>
</dbReference>
<evidence type="ECO:0000313" key="6">
    <source>
        <dbReference type="Proteomes" id="UP000002630"/>
    </source>
</evidence>
<dbReference type="Pfam" id="PF20981">
    <property type="entry name" value="AAR2_1st"/>
    <property type="match status" value="1"/>
</dbReference>
<dbReference type="Pfam" id="PF05282">
    <property type="entry name" value="AAR2"/>
    <property type="match status" value="1"/>
</dbReference>
<feature type="compositionally biased region" description="Gly residues" evidence="2">
    <location>
        <begin position="164"/>
        <end position="189"/>
    </location>
</feature>